<dbReference type="AlphaFoldDB" id="A0A139I3Z6"/>
<evidence type="ECO:0000313" key="7">
    <source>
        <dbReference type="EMBL" id="KXT09470.1"/>
    </source>
</evidence>
<dbReference type="PROSITE" id="PS50006">
    <property type="entry name" value="FHA_DOMAIN"/>
    <property type="match status" value="1"/>
</dbReference>
<feature type="compositionally biased region" description="Low complexity" evidence="5">
    <location>
        <begin position="451"/>
        <end position="466"/>
    </location>
</feature>
<feature type="compositionally biased region" description="Low complexity" evidence="5">
    <location>
        <begin position="685"/>
        <end position="697"/>
    </location>
</feature>
<feature type="compositionally biased region" description="Polar residues" evidence="5">
    <location>
        <begin position="780"/>
        <end position="789"/>
    </location>
</feature>
<keyword evidence="2" id="KW-0227">DNA damage</keyword>
<dbReference type="Gene3D" id="3.40.50.10980">
    <property type="entry name" value="Nibrin, BRCT2 domain"/>
    <property type="match status" value="1"/>
</dbReference>
<evidence type="ECO:0000256" key="3">
    <source>
        <dbReference type="ARBA" id="ARBA00023204"/>
    </source>
</evidence>
<name>A0A139I3Z6_9PEZI</name>
<dbReference type="GO" id="GO:0003684">
    <property type="term" value="F:damaged DNA binding"/>
    <property type="evidence" value="ECO:0007669"/>
    <property type="project" value="TreeGrafter"/>
</dbReference>
<dbReference type="OrthoDB" id="552194at2759"/>
<dbReference type="STRING" id="113226.A0A139I3Z6"/>
<keyword evidence="8" id="KW-1185">Reference proteome</keyword>
<evidence type="ECO:0000259" key="6">
    <source>
        <dbReference type="PROSITE" id="PS50006"/>
    </source>
</evidence>
<dbReference type="InterPro" id="IPR036420">
    <property type="entry name" value="BRCT_dom_sf"/>
</dbReference>
<dbReference type="Gene3D" id="2.60.200.20">
    <property type="match status" value="1"/>
</dbReference>
<evidence type="ECO:0000256" key="5">
    <source>
        <dbReference type="SAM" id="MobiDB-lite"/>
    </source>
</evidence>
<evidence type="ECO:0000256" key="4">
    <source>
        <dbReference type="ARBA" id="ARBA00023242"/>
    </source>
</evidence>
<accession>A0A139I3Z6</accession>
<protein>
    <recommendedName>
        <fullName evidence="6">FHA domain-containing protein</fullName>
    </recommendedName>
</protein>
<feature type="compositionally biased region" description="Polar residues" evidence="5">
    <location>
        <begin position="471"/>
        <end position="491"/>
    </location>
</feature>
<dbReference type="InterPro" id="IPR000253">
    <property type="entry name" value="FHA_dom"/>
</dbReference>
<sequence length="804" mass="87534">MWLVSCDGGDGGDGGWLGGKRVWLRPGATYLFGRTSGNARGPNGEQIAYINHTAVSRKHLLVEVGQVAPGASARVDVRSAVKVTDGSKLGTEINGASLIGQSMTLDGTDFRITLGKSPVKLRLEWHPVVLSFTGGISKEAKANGTALAEERQKLEALDIKLVTEYIANQTTHVVTKKRNTAIALRGFLEGKWVVGHNYVDALAAAGEKDDLERDFDGKWPQEAEHIVPAGSEPDPCPDDTLRPRPERATMFEGYSFVTLEDGQYSTLSPVIAAGGGKLFHYEYEAAATATREFTDYLKQLAGKSDSSSFLLGQEPAPGGIVIIRPSKASSGRDQKLMSDIDTALNQRSIEQNELLSVILHLDASVLRKPLRNMNQSAAIGQTIHVAPSTSVTDSSPLGLPPRSTRGNPPKQPGPEEQRQAEARPAPATKPPRRTITQRQFKGFADFDDESISQPPSQQVPPSHQSGQPGGTSRSQPNERSQREASLQQGTQKRPAPVEVEEDYETEQQLLERLLPGQALLKRQKTEAAAAKASKAPPKPAKIPEESPVKKTAKPKGKGEAKTDPDAQLKARMLAKREAQEEAHRRYDDVLDMSEEALERIKAEVVTFHLPQRPALPVPTETGEGRGKNWDPRWEGRPNYKKFRRRGTEKPRETDLQSKVLVTLAEYRPRGHGSGNYWLLDDDMDSQSQSQSLARSASGGAGNTSFARGDNDVEEETAFRRRIRVSREQDADAAAADAGIDTNTRAGGTQSTLATETQRRAAGKRPATTQLGGTAKKARQATATSLSFPNASEDEDPSAFKRKRR</sequence>
<comment type="caution">
    <text evidence="7">The sequence shown here is derived from an EMBL/GenBank/DDBJ whole genome shotgun (WGS) entry which is preliminary data.</text>
</comment>
<dbReference type="EMBL" id="LFZO01000339">
    <property type="protein sequence ID" value="KXT09470.1"/>
    <property type="molecule type" value="Genomic_DNA"/>
</dbReference>
<reference evidence="7 8" key="1">
    <citation type="submission" date="2015-07" db="EMBL/GenBank/DDBJ databases">
        <title>Comparative genomics of the Sigatoka disease complex on banana suggests a link between parallel evolutionary changes in Pseudocercospora fijiensis and Pseudocercospora eumusae and increased virulence on the banana host.</title>
        <authorList>
            <person name="Chang T.-C."/>
            <person name="Salvucci A."/>
            <person name="Crous P.W."/>
            <person name="Stergiopoulos I."/>
        </authorList>
    </citation>
    <scope>NUCLEOTIDE SEQUENCE [LARGE SCALE GENOMIC DNA]</scope>
    <source>
        <strain evidence="7 8">CBS 116634</strain>
    </source>
</reference>
<feature type="compositionally biased region" description="Low complexity" evidence="5">
    <location>
        <begin position="526"/>
        <end position="535"/>
    </location>
</feature>
<comment type="subcellular location">
    <subcellularLocation>
        <location evidence="1">Nucleus</location>
    </subcellularLocation>
</comment>
<dbReference type="GO" id="GO:0007095">
    <property type="term" value="P:mitotic G2 DNA damage checkpoint signaling"/>
    <property type="evidence" value="ECO:0007669"/>
    <property type="project" value="InterPro"/>
</dbReference>
<gene>
    <name evidence="7" type="ORF">AC579_8667</name>
</gene>
<dbReference type="PANTHER" id="PTHR12162">
    <property type="entry name" value="NIBRIN-RELATED"/>
    <property type="match status" value="1"/>
</dbReference>
<organism evidence="7 8">
    <name type="scientific">Pseudocercospora musae</name>
    <dbReference type="NCBI Taxonomy" id="113226"/>
    <lineage>
        <taxon>Eukaryota</taxon>
        <taxon>Fungi</taxon>
        <taxon>Dikarya</taxon>
        <taxon>Ascomycota</taxon>
        <taxon>Pezizomycotina</taxon>
        <taxon>Dothideomycetes</taxon>
        <taxon>Dothideomycetidae</taxon>
        <taxon>Mycosphaerellales</taxon>
        <taxon>Mycosphaerellaceae</taxon>
        <taxon>Pseudocercospora</taxon>
    </lineage>
</organism>
<keyword evidence="3" id="KW-0234">DNA repair</keyword>
<feature type="compositionally biased region" description="Basic and acidic residues" evidence="5">
    <location>
        <begin position="622"/>
        <end position="637"/>
    </location>
</feature>
<proteinExistence type="predicted"/>
<dbReference type="Proteomes" id="UP000073492">
    <property type="component" value="Unassembled WGS sequence"/>
</dbReference>
<dbReference type="InterPro" id="IPR040227">
    <property type="entry name" value="Nibrin-rel"/>
</dbReference>
<feature type="region of interest" description="Disordered" evidence="5">
    <location>
        <begin position="668"/>
        <end position="804"/>
    </location>
</feature>
<dbReference type="GO" id="GO:0030870">
    <property type="term" value="C:Mre11 complex"/>
    <property type="evidence" value="ECO:0007669"/>
    <property type="project" value="InterPro"/>
</dbReference>
<dbReference type="PANTHER" id="PTHR12162:SF0">
    <property type="entry name" value="NIBRIN"/>
    <property type="match status" value="1"/>
</dbReference>
<dbReference type="Gene3D" id="3.40.50.10190">
    <property type="entry name" value="BRCT domain"/>
    <property type="match status" value="1"/>
</dbReference>
<feature type="compositionally biased region" description="Basic and acidic residues" evidence="5">
    <location>
        <begin position="556"/>
        <end position="567"/>
    </location>
</feature>
<feature type="domain" description="FHA" evidence="6">
    <location>
        <begin position="30"/>
        <end position="98"/>
    </location>
</feature>
<evidence type="ECO:0000256" key="1">
    <source>
        <dbReference type="ARBA" id="ARBA00004123"/>
    </source>
</evidence>
<dbReference type="InterPro" id="IPR043014">
    <property type="entry name" value="Nibrin_BRCT2_sf"/>
</dbReference>
<dbReference type="InterPro" id="IPR032429">
    <property type="entry name" value="Nibrin_BRCT2"/>
</dbReference>
<evidence type="ECO:0000313" key="8">
    <source>
        <dbReference type="Proteomes" id="UP000073492"/>
    </source>
</evidence>
<dbReference type="SUPFAM" id="SSF52113">
    <property type="entry name" value="BRCT domain"/>
    <property type="match status" value="1"/>
</dbReference>
<dbReference type="GO" id="GO:0000724">
    <property type="term" value="P:double-strand break repair via homologous recombination"/>
    <property type="evidence" value="ECO:0007669"/>
    <property type="project" value="TreeGrafter"/>
</dbReference>
<feature type="region of interest" description="Disordered" evidence="5">
    <location>
        <begin position="613"/>
        <end position="656"/>
    </location>
</feature>
<evidence type="ECO:0000256" key="2">
    <source>
        <dbReference type="ARBA" id="ARBA00022763"/>
    </source>
</evidence>
<feature type="compositionally biased region" description="Basic and acidic residues" evidence="5">
    <location>
        <begin position="645"/>
        <end position="655"/>
    </location>
</feature>
<keyword evidence="4" id="KW-0539">Nucleus</keyword>
<dbReference type="Pfam" id="PF16508">
    <property type="entry name" value="NIBRIN_BRCT_II"/>
    <property type="match status" value="1"/>
</dbReference>
<feature type="compositionally biased region" description="Polar residues" evidence="5">
    <location>
        <begin position="740"/>
        <end position="755"/>
    </location>
</feature>
<feature type="region of interest" description="Disordered" evidence="5">
    <location>
        <begin position="384"/>
        <end position="510"/>
    </location>
</feature>
<feature type="region of interest" description="Disordered" evidence="5">
    <location>
        <begin position="522"/>
        <end position="567"/>
    </location>
</feature>